<dbReference type="Proteomes" id="UP000059680">
    <property type="component" value="Chromosome 4"/>
</dbReference>
<reference evidence="2 3" key="3">
    <citation type="journal article" date="2013" name="Rice">
        <title>Improvement of the Oryza sativa Nipponbare reference genome using next generation sequence and optical map data.</title>
        <authorList>
            <person name="Kawahara Y."/>
            <person name="de la Bastide M."/>
            <person name="Hamilton J.P."/>
            <person name="Kanamori H."/>
            <person name="McCombie W.R."/>
            <person name="Ouyang S."/>
            <person name="Schwartz D.C."/>
            <person name="Tanaka T."/>
            <person name="Wu J."/>
            <person name="Zhou S."/>
            <person name="Childs K.L."/>
            <person name="Davidson R.M."/>
            <person name="Lin H."/>
            <person name="Quesada-Ocampo L."/>
            <person name="Vaillancourt B."/>
            <person name="Sakai H."/>
            <person name="Lee S.S."/>
            <person name="Kim J."/>
            <person name="Numa H."/>
            <person name="Itoh T."/>
            <person name="Buell C.R."/>
            <person name="Matsumoto T."/>
        </authorList>
    </citation>
    <scope>NUCLEOTIDE SEQUENCE [LARGE SCALE GENOMIC DNA]</scope>
    <source>
        <strain evidence="3">cv. Nipponbare</strain>
    </source>
</reference>
<name>A0A0P0W8C5_ORYSJ</name>
<accession>A0A0P0W8C5</accession>
<proteinExistence type="predicted"/>
<reference evidence="2 3" key="2">
    <citation type="journal article" date="2013" name="Plant Cell Physiol.">
        <title>Rice Annotation Project Database (RAP-DB): an integrative and interactive database for rice genomics.</title>
        <authorList>
            <person name="Sakai H."/>
            <person name="Lee S.S."/>
            <person name="Tanaka T."/>
            <person name="Numa H."/>
            <person name="Kim J."/>
            <person name="Kawahara Y."/>
            <person name="Wakimoto H."/>
            <person name="Yang C.C."/>
            <person name="Iwamoto M."/>
            <person name="Abe T."/>
            <person name="Yamada Y."/>
            <person name="Muto A."/>
            <person name="Inokuchi H."/>
            <person name="Ikemura T."/>
            <person name="Matsumoto T."/>
            <person name="Sasaki T."/>
            <person name="Itoh T."/>
        </authorList>
    </citation>
    <scope>NUCLEOTIDE SEQUENCE [LARGE SCALE GENOMIC DNA]</scope>
    <source>
        <strain evidence="3">cv. Nipponbare</strain>
    </source>
</reference>
<evidence type="ECO:0000313" key="2">
    <source>
        <dbReference type="EMBL" id="BAS88336.1"/>
    </source>
</evidence>
<evidence type="ECO:0000313" key="3">
    <source>
        <dbReference type="Proteomes" id="UP000059680"/>
    </source>
</evidence>
<sequence length="105" mass="11510">MSVLGQRRPSAAPLAPWSSSPHGSLRLSAPLARIRRRRLDSTVSPPFSRADPTGGVDPVASPTVTTTMGGRYLHRSICQRRTSLIRRQPQPLPPSILREGFIFAK</sequence>
<feature type="region of interest" description="Disordered" evidence="1">
    <location>
        <begin position="1"/>
        <end position="68"/>
    </location>
</feature>
<dbReference type="AlphaFoldDB" id="A0A0P0W8C5"/>
<dbReference type="EMBL" id="AP014960">
    <property type="protein sequence ID" value="BAS88336.1"/>
    <property type="molecule type" value="Genomic_DNA"/>
</dbReference>
<gene>
    <name evidence="2" type="ordered locus">Os04g0272700</name>
    <name evidence="2" type="ORF">OSNPB_040272700</name>
</gene>
<feature type="compositionally biased region" description="Low complexity" evidence="1">
    <location>
        <begin position="9"/>
        <end position="21"/>
    </location>
</feature>
<dbReference type="ExpressionAtlas" id="A0A0P0W8C5">
    <property type="expression patterns" value="baseline and differential"/>
</dbReference>
<evidence type="ECO:0000256" key="1">
    <source>
        <dbReference type="SAM" id="MobiDB-lite"/>
    </source>
</evidence>
<organism evidence="2 3">
    <name type="scientific">Oryza sativa subsp. japonica</name>
    <name type="common">Rice</name>
    <dbReference type="NCBI Taxonomy" id="39947"/>
    <lineage>
        <taxon>Eukaryota</taxon>
        <taxon>Viridiplantae</taxon>
        <taxon>Streptophyta</taxon>
        <taxon>Embryophyta</taxon>
        <taxon>Tracheophyta</taxon>
        <taxon>Spermatophyta</taxon>
        <taxon>Magnoliopsida</taxon>
        <taxon>Liliopsida</taxon>
        <taxon>Poales</taxon>
        <taxon>Poaceae</taxon>
        <taxon>BOP clade</taxon>
        <taxon>Oryzoideae</taxon>
        <taxon>Oryzeae</taxon>
        <taxon>Oryzinae</taxon>
        <taxon>Oryza</taxon>
        <taxon>Oryza sativa</taxon>
    </lineage>
</organism>
<protein>
    <submittedName>
        <fullName evidence="2">Os04g0272700 protein</fullName>
    </submittedName>
</protein>
<keyword evidence="3" id="KW-1185">Reference proteome</keyword>
<reference evidence="3" key="1">
    <citation type="journal article" date="2005" name="Nature">
        <title>The map-based sequence of the rice genome.</title>
        <authorList>
            <consortium name="International rice genome sequencing project (IRGSP)"/>
            <person name="Matsumoto T."/>
            <person name="Wu J."/>
            <person name="Kanamori H."/>
            <person name="Katayose Y."/>
            <person name="Fujisawa M."/>
            <person name="Namiki N."/>
            <person name="Mizuno H."/>
            <person name="Yamamoto K."/>
            <person name="Antonio B.A."/>
            <person name="Baba T."/>
            <person name="Sakata K."/>
            <person name="Nagamura Y."/>
            <person name="Aoki H."/>
            <person name="Arikawa K."/>
            <person name="Arita K."/>
            <person name="Bito T."/>
            <person name="Chiden Y."/>
            <person name="Fujitsuka N."/>
            <person name="Fukunaka R."/>
            <person name="Hamada M."/>
            <person name="Harada C."/>
            <person name="Hayashi A."/>
            <person name="Hijishita S."/>
            <person name="Honda M."/>
            <person name="Hosokawa S."/>
            <person name="Ichikawa Y."/>
            <person name="Idonuma A."/>
            <person name="Iijima M."/>
            <person name="Ikeda M."/>
            <person name="Ikeno M."/>
            <person name="Ito K."/>
            <person name="Ito S."/>
            <person name="Ito T."/>
            <person name="Ito Y."/>
            <person name="Ito Y."/>
            <person name="Iwabuchi A."/>
            <person name="Kamiya K."/>
            <person name="Karasawa W."/>
            <person name="Kurita K."/>
            <person name="Katagiri S."/>
            <person name="Kikuta A."/>
            <person name="Kobayashi H."/>
            <person name="Kobayashi N."/>
            <person name="Machita K."/>
            <person name="Maehara T."/>
            <person name="Masukawa M."/>
            <person name="Mizubayashi T."/>
            <person name="Mukai Y."/>
            <person name="Nagasaki H."/>
            <person name="Nagata Y."/>
            <person name="Naito S."/>
            <person name="Nakashima M."/>
            <person name="Nakama Y."/>
            <person name="Nakamichi Y."/>
            <person name="Nakamura M."/>
            <person name="Meguro A."/>
            <person name="Negishi M."/>
            <person name="Ohta I."/>
            <person name="Ohta T."/>
            <person name="Okamoto M."/>
            <person name="Ono N."/>
            <person name="Saji S."/>
            <person name="Sakaguchi M."/>
            <person name="Sakai K."/>
            <person name="Shibata M."/>
            <person name="Shimokawa T."/>
            <person name="Song J."/>
            <person name="Takazaki Y."/>
            <person name="Terasawa K."/>
            <person name="Tsugane M."/>
            <person name="Tsuji K."/>
            <person name="Ueda S."/>
            <person name="Waki K."/>
            <person name="Yamagata H."/>
            <person name="Yamamoto M."/>
            <person name="Yamamoto S."/>
            <person name="Yamane H."/>
            <person name="Yoshiki S."/>
            <person name="Yoshihara R."/>
            <person name="Yukawa K."/>
            <person name="Zhong H."/>
            <person name="Yano M."/>
            <person name="Yuan Q."/>
            <person name="Ouyang S."/>
            <person name="Liu J."/>
            <person name="Jones K.M."/>
            <person name="Gansberger K."/>
            <person name="Moffat K."/>
            <person name="Hill J."/>
            <person name="Bera J."/>
            <person name="Fadrosh D."/>
            <person name="Jin S."/>
            <person name="Johri S."/>
            <person name="Kim M."/>
            <person name="Overton L."/>
            <person name="Reardon M."/>
            <person name="Tsitrin T."/>
            <person name="Vuong H."/>
            <person name="Weaver B."/>
            <person name="Ciecko A."/>
            <person name="Tallon L."/>
            <person name="Jackson J."/>
            <person name="Pai G."/>
            <person name="Aken S.V."/>
            <person name="Utterback T."/>
            <person name="Reidmuller S."/>
            <person name="Feldblyum T."/>
            <person name="Hsiao J."/>
            <person name="Zismann V."/>
            <person name="Iobst S."/>
            <person name="de Vazeille A.R."/>
            <person name="Buell C.R."/>
            <person name="Ying K."/>
            <person name="Li Y."/>
            <person name="Lu T."/>
            <person name="Huang Y."/>
            <person name="Zhao Q."/>
            <person name="Feng Q."/>
            <person name="Zhang L."/>
            <person name="Zhu J."/>
            <person name="Weng Q."/>
            <person name="Mu J."/>
            <person name="Lu Y."/>
            <person name="Fan D."/>
            <person name="Liu Y."/>
            <person name="Guan J."/>
            <person name="Zhang Y."/>
            <person name="Yu S."/>
            <person name="Liu X."/>
            <person name="Zhang Y."/>
            <person name="Hong G."/>
            <person name="Han B."/>
            <person name="Choisne N."/>
            <person name="Demange N."/>
            <person name="Orjeda G."/>
            <person name="Samain S."/>
            <person name="Cattolico L."/>
            <person name="Pelletier E."/>
            <person name="Couloux A."/>
            <person name="Segurens B."/>
            <person name="Wincker P."/>
            <person name="D'Hont A."/>
            <person name="Scarpelli C."/>
            <person name="Weissenbach J."/>
            <person name="Salanoubat M."/>
            <person name="Quetier F."/>
            <person name="Yu Y."/>
            <person name="Kim H.R."/>
            <person name="Rambo T."/>
            <person name="Currie J."/>
            <person name="Collura K."/>
            <person name="Luo M."/>
            <person name="Yang T."/>
            <person name="Ammiraju J.S.S."/>
            <person name="Engler F."/>
            <person name="Soderlund C."/>
            <person name="Wing R.A."/>
            <person name="Palmer L.E."/>
            <person name="de la Bastide M."/>
            <person name="Spiegel L."/>
            <person name="Nascimento L."/>
            <person name="Zutavern T."/>
            <person name="O'Shaughnessy A."/>
            <person name="Dike S."/>
            <person name="Dedhia N."/>
            <person name="Preston R."/>
            <person name="Balija V."/>
            <person name="McCombie W.R."/>
            <person name="Chow T."/>
            <person name="Chen H."/>
            <person name="Chung M."/>
            <person name="Chen C."/>
            <person name="Shaw J."/>
            <person name="Wu H."/>
            <person name="Hsiao K."/>
            <person name="Chao Y."/>
            <person name="Chu M."/>
            <person name="Cheng C."/>
            <person name="Hour A."/>
            <person name="Lee P."/>
            <person name="Lin S."/>
            <person name="Lin Y."/>
            <person name="Liou J."/>
            <person name="Liu S."/>
            <person name="Hsing Y."/>
            <person name="Raghuvanshi S."/>
            <person name="Mohanty A."/>
            <person name="Bharti A.K."/>
            <person name="Gaur A."/>
            <person name="Gupta V."/>
            <person name="Kumar D."/>
            <person name="Ravi V."/>
            <person name="Vij S."/>
            <person name="Kapur A."/>
            <person name="Khurana P."/>
            <person name="Khurana P."/>
            <person name="Khurana J.P."/>
            <person name="Tyagi A.K."/>
            <person name="Gaikwad K."/>
            <person name="Singh A."/>
            <person name="Dalal V."/>
            <person name="Srivastava S."/>
            <person name="Dixit A."/>
            <person name="Pal A.K."/>
            <person name="Ghazi I.A."/>
            <person name="Yadav M."/>
            <person name="Pandit A."/>
            <person name="Bhargava A."/>
            <person name="Sureshbabu K."/>
            <person name="Batra K."/>
            <person name="Sharma T.R."/>
            <person name="Mohapatra T."/>
            <person name="Singh N.K."/>
            <person name="Messing J."/>
            <person name="Nelson A.B."/>
            <person name="Fuks G."/>
            <person name="Kavchok S."/>
            <person name="Keizer G."/>
            <person name="Linton E."/>
            <person name="Llaca V."/>
            <person name="Song R."/>
            <person name="Tanyolac B."/>
            <person name="Young S."/>
            <person name="Ho-Il K."/>
            <person name="Hahn J.H."/>
            <person name="Sangsakoo G."/>
            <person name="Vanavichit A."/>
            <person name="de Mattos Luiz.A.T."/>
            <person name="Zimmer P.D."/>
            <person name="Malone G."/>
            <person name="Dellagostin O."/>
            <person name="de Oliveira A.C."/>
            <person name="Bevan M."/>
            <person name="Bancroft I."/>
            <person name="Minx P."/>
            <person name="Cordum H."/>
            <person name="Wilson R."/>
            <person name="Cheng Z."/>
            <person name="Jin W."/>
            <person name="Jiang J."/>
            <person name="Leong S.A."/>
            <person name="Iwama H."/>
            <person name="Gojobori T."/>
            <person name="Itoh T."/>
            <person name="Niimura Y."/>
            <person name="Fujii Y."/>
            <person name="Habara T."/>
            <person name="Sakai H."/>
            <person name="Sato Y."/>
            <person name="Wilson G."/>
            <person name="Kumar K."/>
            <person name="McCouch S."/>
            <person name="Juretic N."/>
            <person name="Hoen D."/>
            <person name="Wright S."/>
            <person name="Bruskiewich R."/>
            <person name="Bureau T."/>
            <person name="Miyao A."/>
            <person name="Hirochika H."/>
            <person name="Nishikawa T."/>
            <person name="Kadowaki K."/>
            <person name="Sugiura M."/>
            <person name="Burr B."/>
            <person name="Sasaki T."/>
        </authorList>
    </citation>
    <scope>NUCLEOTIDE SEQUENCE [LARGE SCALE GENOMIC DNA]</scope>
    <source>
        <strain evidence="3">cv. Nipponbare</strain>
    </source>
</reference>
<dbReference type="Gramene" id="Os04t0272700-03">
    <property type="protein sequence ID" value="Os04t0272700-03"/>
    <property type="gene ID" value="Os04g0272700"/>
</dbReference>